<reference evidence="1" key="1">
    <citation type="submission" date="2015-11" db="EMBL/GenBank/DDBJ databases">
        <title>De novo transcriptome assembly of four potential Pierce s Disease insect vectors from Arizona vineyards.</title>
        <authorList>
            <person name="Tassone E.E."/>
        </authorList>
    </citation>
    <scope>NUCLEOTIDE SEQUENCE</scope>
</reference>
<sequence>KKPKNYDLTTPVPPMVPTIVKEVTKFECGVRNENGIDFKITGNDNNESEFGEFPWMVAIFDSKKPKNYDLTTPVPPMVPTIVKEVTKFECGVRNENGIDFKITGNDNNESEFGEFPWMVAIFDSKKPKNYD</sequence>
<name>A0A1B6FGT7_9HEMI</name>
<gene>
    <name evidence="1" type="ORF">g.46835</name>
</gene>
<proteinExistence type="predicted"/>
<protein>
    <submittedName>
        <fullName evidence="1">Uncharacterized protein</fullName>
    </submittedName>
</protein>
<feature type="non-terminal residue" evidence="1">
    <location>
        <position position="1"/>
    </location>
</feature>
<accession>A0A1B6FGT7</accession>
<evidence type="ECO:0000313" key="1">
    <source>
        <dbReference type="EMBL" id="JAS49422.1"/>
    </source>
</evidence>
<organism evidence="1">
    <name type="scientific">Cuerna arida</name>
    <dbReference type="NCBI Taxonomy" id="1464854"/>
    <lineage>
        <taxon>Eukaryota</taxon>
        <taxon>Metazoa</taxon>
        <taxon>Ecdysozoa</taxon>
        <taxon>Arthropoda</taxon>
        <taxon>Hexapoda</taxon>
        <taxon>Insecta</taxon>
        <taxon>Pterygota</taxon>
        <taxon>Neoptera</taxon>
        <taxon>Paraneoptera</taxon>
        <taxon>Hemiptera</taxon>
        <taxon>Auchenorrhyncha</taxon>
        <taxon>Membracoidea</taxon>
        <taxon>Cicadellidae</taxon>
        <taxon>Cicadellinae</taxon>
        <taxon>Proconiini</taxon>
        <taxon>Cuerna</taxon>
    </lineage>
</organism>
<dbReference type="EMBL" id="GECZ01020347">
    <property type="protein sequence ID" value="JAS49422.1"/>
    <property type="molecule type" value="Transcribed_RNA"/>
</dbReference>
<dbReference type="AlphaFoldDB" id="A0A1B6FGT7"/>
<feature type="non-terminal residue" evidence="1">
    <location>
        <position position="131"/>
    </location>
</feature>